<comment type="caution">
    <text evidence="1">The sequence shown here is derived from an EMBL/GenBank/DDBJ whole genome shotgun (WGS) entry which is preliminary data.</text>
</comment>
<evidence type="ECO:0000313" key="1">
    <source>
        <dbReference type="EMBL" id="MBZ2194613.1"/>
    </source>
</evidence>
<protein>
    <submittedName>
        <fullName evidence="1">Nuclear transport factor 2 family protein</fullName>
    </submittedName>
</protein>
<organism evidence="1 2">
    <name type="scientific">Occultella gossypii</name>
    <dbReference type="NCBI Taxonomy" id="2800820"/>
    <lineage>
        <taxon>Bacteria</taxon>
        <taxon>Bacillati</taxon>
        <taxon>Actinomycetota</taxon>
        <taxon>Actinomycetes</taxon>
        <taxon>Micrococcales</taxon>
        <taxon>Ruaniaceae</taxon>
        <taxon>Occultella</taxon>
    </lineage>
</organism>
<accession>A0ABS7S2Q3</accession>
<proteinExistence type="predicted"/>
<sequence>MTTPTSIQPAQLPAVVGGYLAAHAAHEAGTALRSFAPTAVVVDEGQTFRGTDEILGFLRNAGAEFTYTTELIGAERLDDARWVATNRIEGDFPGGIAELNYGFTVVDDLITRLVIAPATPPTP</sequence>
<dbReference type="Proteomes" id="UP000826651">
    <property type="component" value="Unassembled WGS sequence"/>
</dbReference>
<evidence type="ECO:0000313" key="2">
    <source>
        <dbReference type="Proteomes" id="UP000826651"/>
    </source>
</evidence>
<dbReference type="SUPFAM" id="SSF54427">
    <property type="entry name" value="NTF2-like"/>
    <property type="match status" value="1"/>
</dbReference>
<dbReference type="EMBL" id="JAGSHT010000001">
    <property type="protein sequence ID" value="MBZ2194613.1"/>
    <property type="molecule type" value="Genomic_DNA"/>
</dbReference>
<reference evidence="1 2" key="1">
    <citation type="submission" date="2021-04" db="EMBL/GenBank/DDBJ databases">
        <title>Ruania sp. nov., isolated from sandy soil of mangrove forest.</title>
        <authorList>
            <person name="Ge X."/>
            <person name="Huang R."/>
            <person name="Liu W."/>
        </authorList>
    </citation>
    <scope>NUCLEOTIDE SEQUENCE [LARGE SCALE GENOMIC DNA]</scope>
    <source>
        <strain evidence="1 2">N2-46</strain>
    </source>
</reference>
<dbReference type="InterPro" id="IPR032710">
    <property type="entry name" value="NTF2-like_dom_sf"/>
</dbReference>
<dbReference type="RefSeq" id="WP_223401655.1">
    <property type="nucleotide sequence ID" value="NZ_JAGSHT010000001.1"/>
</dbReference>
<name>A0ABS7S2Q3_9MICO</name>
<gene>
    <name evidence="1" type="ORF">KCQ71_00485</name>
</gene>
<keyword evidence="2" id="KW-1185">Reference proteome</keyword>
<dbReference type="Gene3D" id="3.10.450.50">
    <property type="match status" value="1"/>
</dbReference>